<dbReference type="InterPro" id="IPR003594">
    <property type="entry name" value="HATPase_dom"/>
</dbReference>
<dbReference type="CDD" id="cd06225">
    <property type="entry name" value="HAMP"/>
    <property type="match status" value="2"/>
</dbReference>
<dbReference type="SMART" id="SM00387">
    <property type="entry name" value="HATPase_c"/>
    <property type="match status" value="1"/>
</dbReference>
<reference evidence="17 18" key="1">
    <citation type="submission" date="2021-03" db="EMBL/GenBank/DDBJ databases">
        <title>Antimicrobial resistance genes in bacteria isolated from Japanese honey, and their potential for conferring macrolide and lincosamide resistance in the American foulbrood pathogen Paenibacillus larvae.</title>
        <authorList>
            <person name="Okamoto M."/>
            <person name="Kumagai M."/>
            <person name="Kanamori H."/>
            <person name="Takamatsu D."/>
        </authorList>
    </citation>
    <scope>NUCLEOTIDE SEQUENCE [LARGE SCALE GENOMIC DNA]</scope>
    <source>
        <strain evidence="17 18">J41TS12</strain>
    </source>
</reference>
<evidence type="ECO:0000256" key="12">
    <source>
        <dbReference type="ARBA" id="ARBA00023012"/>
    </source>
</evidence>
<dbReference type="EMBL" id="BORR01000039">
    <property type="protein sequence ID" value="GIO40201.1"/>
    <property type="molecule type" value="Genomic_DNA"/>
</dbReference>
<dbReference type="Gene3D" id="1.10.287.130">
    <property type="match status" value="1"/>
</dbReference>
<dbReference type="FunFam" id="1.10.287.130:FF:000008">
    <property type="entry name" value="Two-component sensor histidine kinase"/>
    <property type="match status" value="1"/>
</dbReference>
<dbReference type="Gene3D" id="3.30.565.10">
    <property type="entry name" value="Histidine kinase-like ATPase, C-terminal domain"/>
    <property type="match status" value="1"/>
</dbReference>
<feature type="domain" description="HAMP" evidence="16">
    <location>
        <begin position="85"/>
        <end position="129"/>
    </location>
</feature>
<keyword evidence="11 14" id="KW-1133">Transmembrane helix</keyword>
<dbReference type="SMART" id="SM00388">
    <property type="entry name" value="HisKA"/>
    <property type="match status" value="1"/>
</dbReference>
<dbReference type="InterPro" id="IPR003661">
    <property type="entry name" value="HisK_dim/P_dom"/>
</dbReference>
<dbReference type="InterPro" id="IPR004358">
    <property type="entry name" value="Sig_transdc_His_kin-like_C"/>
</dbReference>
<dbReference type="InterPro" id="IPR036890">
    <property type="entry name" value="HATPase_C_sf"/>
</dbReference>
<dbReference type="GO" id="GO:0005886">
    <property type="term" value="C:plasma membrane"/>
    <property type="evidence" value="ECO:0007669"/>
    <property type="project" value="UniProtKB-SubCell"/>
</dbReference>
<dbReference type="PANTHER" id="PTHR45528">
    <property type="entry name" value="SENSOR HISTIDINE KINASE CPXA"/>
    <property type="match status" value="1"/>
</dbReference>
<evidence type="ECO:0000256" key="10">
    <source>
        <dbReference type="ARBA" id="ARBA00022840"/>
    </source>
</evidence>
<dbReference type="SUPFAM" id="SSF47384">
    <property type="entry name" value="Homodimeric domain of signal transducing histidine kinase"/>
    <property type="match status" value="1"/>
</dbReference>
<dbReference type="SUPFAM" id="SSF158472">
    <property type="entry name" value="HAMP domain-like"/>
    <property type="match status" value="1"/>
</dbReference>
<evidence type="ECO:0000256" key="1">
    <source>
        <dbReference type="ARBA" id="ARBA00000085"/>
    </source>
</evidence>
<evidence type="ECO:0000256" key="8">
    <source>
        <dbReference type="ARBA" id="ARBA00022741"/>
    </source>
</evidence>
<comment type="subcellular location">
    <subcellularLocation>
        <location evidence="2">Cell membrane</location>
        <topology evidence="2">Multi-pass membrane protein</topology>
    </subcellularLocation>
</comment>
<evidence type="ECO:0000256" key="4">
    <source>
        <dbReference type="ARBA" id="ARBA00022475"/>
    </source>
</evidence>
<dbReference type="InterPro" id="IPR050398">
    <property type="entry name" value="HssS/ArlS-like"/>
</dbReference>
<evidence type="ECO:0000259" key="16">
    <source>
        <dbReference type="PROSITE" id="PS50885"/>
    </source>
</evidence>
<keyword evidence="5" id="KW-0597">Phosphoprotein</keyword>
<dbReference type="Pfam" id="PF02518">
    <property type="entry name" value="HATPase_c"/>
    <property type="match status" value="1"/>
</dbReference>
<dbReference type="AlphaFoldDB" id="A0A919XXD0"/>
<dbReference type="CDD" id="cd00082">
    <property type="entry name" value="HisKA"/>
    <property type="match status" value="1"/>
</dbReference>
<keyword evidence="6" id="KW-0808">Transferase</keyword>
<evidence type="ECO:0000313" key="17">
    <source>
        <dbReference type="EMBL" id="GIO40201.1"/>
    </source>
</evidence>
<dbReference type="FunFam" id="3.30.565.10:FF:000013">
    <property type="entry name" value="Two-component sensor histidine kinase"/>
    <property type="match status" value="1"/>
</dbReference>
<dbReference type="InterPro" id="IPR036097">
    <property type="entry name" value="HisK_dim/P_sf"/>
</dbReference>
<dbReference type="GO" id="GO:0000155">
    <property type="term" value="F:phosphorelay sensor kinase activity"/>
    <property type="evidence" value="ECO:0007669"/>
    <property type="project" value="InterPro"/>
</dbReference>
<keyword evidence="9" id="KW-0418">Kinase</keyword>
<dbReference type="SUPFAM" id="SSF55874">
    <property type="entry name" value="ATPase domain of HSP90 chaperone/DNA topoisomerase II/histidine kinase"/>
    <property type="match status" value="1"/>
</dbReference>
<evidence type="ECO:0000256" key="9">
    <source>
        <dbReference type="ARBA" id="ARBA00022777"/>
    </source>
</evidence>
<dbReference type="Pfam" id="PF00672">
    <property type="entry name" value="HAMP"/>
    <property type="match status" value="2"/>
</dbReference>
<gene>
    <name evidence="17" type="ORF">J41TS12_50620</name>
</gene>
<organism evidence="17 18">
    <name type="scientific">Paenibacillus antibioticophila</name>
    <dbReference type="NCBI Taxonomy" id="1274374"/>
    <lineage>
        <taxon>Bacteria</taxon>
        <taxon>Bacillati</taxon>
        <taxon>Bacillota</taxon>
        <taxon>Bacilli</taxon>
        <taxon>Bacillales</taxon>
        <taxon>Paenibacillaceae</taxon>
        <taxon>Paenibacillus</taxon>
    </lineage>
</organism>
<name>A0A919XXD0_9BACL</name>
<keyword evidence="7 14" id="KW-0812">Transmembrane</keyword>
<evidence type="ECO:0000256" key="3">
    <source>
        <dbReference type="ARBA" id="ARBA00012438"/>
    </source>
</evidence>
<comment type="caution">
    <text evidence="17">The sequence shown here is derived from an EMBL/GenBank/DDBJ whole genome shotgun (WGS) entry which is preliminary data.</text>
</comment>
<feature type="domain" description="Histidine kinase" evidence="15">
    <location>
        <begin position="196"/>
        <end position="412"/>
    </location>
</feature>
<dbReference type="Proteomes" id="UP000681162">
    <property type="component" value="Unassembled WGS sequence"/>
</dbReference>
<sequence length="414" mass="46094">MMSLKRLISLRVKFLGSAIVSLLLSVAVMYLCHQLAAYILTLPNTTFWSPIRKIVRGIIQQWGSIPAMIVAGTGIFILTYWMLTRGTMRYLKELDQALTEVGLGRMDVKIPLRTSDELGHLAQHLNAAVEGLNVSIQEITNGLGEMAEGNLDRKIPAQAGELAKIADSINHMADRLNQSIEEERLAERSKNDLITGVSHDLRTPLTSILGFLEVIEEDRYKDETELRYYVNIAYEKAKDLKKLIDQLFEYTRIQNGLPLQKSELDLNGFLGQLAEEFVPILDSSGMLCRVSARQENAIIHADGDLLVRAFENLLSNAIQYGADGKFIDIEISIEESWARVKFINYGKEIPSSSLPHLFDRFYRVDSSRSRASGGTGLGLAIAKSIIDVHQGQVSVTSSPQSTAFEVLLPLATEK</sequence>
<keyword evidence="12" id="KW-0902">Two-component regulatory system</keyword>
<evidence type="ECO:0000256" key="13">
    <source>
        <dbReference type="ARBA" id="ARBA00023136"/>
    </source>
</evidence>
<feature type="domain" description="HAMP" evidence="16">
    <location>
        <begin position="130"/>
        <end position="181"/>
    </location>
</feature>
<dbReference type="Pfam" id="PF00512">
    <property type="entry name" value="HisKA"/>
    <property type="match status" value="1"/>
</dbReference>
<dbReference type="EC" id="2.7.13.3" evidence="3"/>
<accession>A0A919XXD0</accession>
<keyword evidence="18" id="KW-1185">Reference proteome</keyword>
<dbReference type="SMART" id="SM00304">
    <property type="entry name" value="HAMP"/>
    <property type="match status" value="2"/>
</dbReference>
<comment type="catalytic activity">
    <reaction evidence="1">
        <text>ATP + protein L-histidine = ADP + protein N-phospho-L-histidine.</text>
        <dbReference type="EC" id="2.7.13.3"/>
    </reaction>
</comment>
<protein>
    <recommendedName>
        <fullName evidence="3">histidine kinase</fullName>
        <ecNumber evidence="3">2.7.13.3</ecNumber>
    </recommendedName>
</protein>
<dbReference type="PRINTS" id="PR00344">
    <property type="entry name" value="BCTRLSENSOR"/>
</dbReference>
<proteinExistence type="predicted"/>
<feature type="transmembrane region" description="Helical" evidence="14">
    <location>
        <begin position="12"/>
        <end position="39"/>
    </location>
</feature>
<evidence type="ECO:0000256" key="5">
    <source>
        <dbReference type="ARBA" id="ARBA00022553"/>
    </source>
</evidence>
<keyword evidence="10" id="KW-0067">ATP-binding</keyword>
<dbReference type="Gene3D" id="6.10.340.10">
    <property type="match status" value="2"/>
</dbReference>
<evidence type="ECO:0000256" key="2">
    <source>
        <dbReference type="ARBA" id="ARBA00004651"/>
    </source>
</evidence>
<keyword evidence="8" id="KW-0547">Nucleotide-binding</keyword>
<evidence type="ECO:0000256" key="11">
    <source>
        <dbReference type="ARBA" id="ARBA00022989"/>
    </source>
</evidence>
<evidence type="ECO:0000256" key="14">
    <source>
        <dbReference type="SAM" id="Phobius"/>
    </source>
</evidence>
<keyword evidence="13 14" id="KW-0472">Membrane</keyword>
<dbReference type="GO" id="GO:0005524">
    <property type="term" value="F:ATP binding"/>
    <property type="evidence" value="ECO:0007669"/>
    <property type="project" value="UniProtKB-KW"/>
</dbReference>
<dbReference type="PROSITE" id="PS50109">
    <property type="entry name" value="HIS_KIN"/>
    <property type="match status" value="1"/>
</dbReference>
<evidence type="ECO:0000256" key="7">
    <source>
        <dbReference type="ARBA" id="ARBA00022692"/>
    </source>
</evidence>
<keyword evidence="4" id="KW-1003">Cell membrane</keyword>
<dbReference type="InterPro" id="IPR005467">
    <property type="entry name" value="His_kinase_dom"/>
</dbReference>
<dbReference type="PANTHER" id="PTHR45528:SF1">
    <property type="entry name" value="SENSOR HISTIDINE KINASE CPXA"/>
    <property type="match status" value="1"/>
</dbReference>
<evidence type="ECO:0000256" key="6">
    <source>
        <dbReference type="ARBA" id="ARBA00022679"/>
    </source>
</evidence>
<feature type="transmembrane region" description="Helical" evidence="14">
    <location>
        <begin position="59"/>
        <end position="83"/>
    </location>
</feature>
<dbReference type="PROSITE" id="PS50885">
    <property type="entry name" value="HAMP"/>
    <property type="match status" value="2"/>
</dbReference>
<evidence type="ECO:0000313" key="18">
    <source>
        <dbReference type="Proteomes" id="UP000681162"/>
    </source>
</evidence>
<dbReference type="InterPro" id="IPR003660">
    <property type="entry name" value="HAMP_dom"/>
</dbReference>
<evidence type="ECO:0000259" key="15">
    <source>
        <dbReference type="PROSITE" id="PS50109"/>
    </source>
</evidence>